<dbReference type="EMBL" id="FNAB01000007">
    <property type="protein sequence ID" value="SDD84787.1"/>
    <property type="molecule type" value="Genomic_DNA"/>
</dbReference>
<sequence>MTDSGVPSPNPVWFVPDGDDLVVFTAPESRKVQNVRQRPTVTLNFNSDPPGGDIVVIKGTVSATPNVKASGLPGYLDKYETAITGELGTTVAEIDRIYSTELRITPTRVRLTPG</sequence>
<dbReference type="InterPro" id="IPR011576">
    <property type="entry name" value="Pyridox_Oxase_N"/>
</dbReference>
<evidence type="ECO:0000313" key="3">
    <source>
        <dbReference type="EMBL" id="SDD84787.1"/>
    </source>
</evidence>
<dbReference type="InterPro" id="IPR052019">
    <property type="entry name" value="F420H2_bilvrd_red/Heme_oxyg"/>
</dbReference>
<evidence type="ECO:0000259" key="2">
    <source>
        <dbReference type="Pfam" id="PF01243"/>
    </source>
</evidence>
<dbReference type="RefSeq" id="WP_169888181.1">
    <property type="nucleotide sequence ID" value="NZ_FNAB01000007.1"/>
</dbReference>
<dbReference type="STRING" id="168276.SAMN05444580_10725"/>
<dbReference type="Gene3D" id="2.30.110.10">
    <property type="entry name" value="Electron Transport, Fmn-binding Protein, Chain A"/>
    <property type="match status" value="1"/>
</dbReference>
<keyword evidence="4" id="KW-1185">Reference proteome</keyword>
<gene>
    <name evidence="3" type="ORF">SAMN05444580_10725</name>
</gene>
<dbReference type="InterPro" id="IPR012349">
    <property type="entry name" value="Split_barrel_FMN-bd"/>
</dbReference>
<proteinExistence type="predicted"/>
<organism evidence="3 4">
    <name type="scientific">Rhodococcus tukisamuensis</name>
    <dbReference type="NCBI Taxonomy" id="168276"/>
    <lineage>
        <taxon>Bacteria</taxon>
        <taxon>Bacillati</taxon>
        <taxon>Actinomycetota</taxon>
        <taxon>Actinomycetes</taxon>
        <taxon>Mycobacteriales</taxon>
        <taxon>Nocardiaceae</taxon>
        <taxon>Rhodococcus</taxon>
    </lineage>
</organism>
<dbReference type="AlphaFoldDB" id="A0A1G6Y516"/>
<keyword evidence="1" id="KW-0560">Oxidoreductase</keyword>
<evidence type="ECO:0000313" key="4">
    <source>
        <dbReference type="Proteomes" id="UP000199417"/>
    </source>
</evidence>
<dbReference type="GO" id="GO:0070967">
    <property type="term" value="F:coenzyme F420 binding"/>
    <property type="evidence" value="ECO:0007669"/>
    <property type="project" value="TreeGrafter"/>
</dbReference>
<dbReference type="Proteomes" id="UP000199417">
    <property type="component" value="Unassembled WGS sequence"/>
</dbReference>
<evidence type="ECO:0000256" key="1">
    <source>
        <dbReference type="ARBA" id="ARBA00023002"/>
    </source>
</evidence>
<feature type="domain" description="Pyridoxamine 5'-phosphate oxidase N-terminal" evidence="2">
    <location>
        <begin position="4"/>
        <end position="111"/>
    </location>
</feature>
<dbReference type="GO" id="GO:0016627">
    <property type="term" value="F:oxidoreductase activity, acting on the CH-CH group of donors"/>
    <property type="evidence" value="ECO:0007669"/>
    <property type="project" value="TreeGrafter"/>
</dbReference>
<dbReference type="GO" id="GO:0005829">
    <property type="term" value="C:cytosol"/>
    <property type="evidence" value="ECO:0007669"/>
    <property type="project" value="TreeGrafter"/>
</dbReference>
<accession>A0A1G6Y516</accession>
<dbReference type="SUPFAM" id="SSF50475">
    <property type="entry name" value="FMN-binding split barrel"/>
    <property type="match status" value="1"/>
</dbReference>
<name>A0A1G6Y516_9NOCA</name>
<reference evidence="3 4" key="1">
    <citation type="submission" date="2016-10" db="EMBL/GenBank/DDBJ databases">
        <authorList>
            <person name="de Groot N.N."/>
        </authorList>
    </citation>
    <scope>NUCLEOTIDE SEQUENCE [LARGE SCALE GENOMIC DNA]</scope>
    <source>
        <strain evidence="3 4">JCM 11308</strain>
    </source>
</reference>
<dbReference type="PANTHER" id="PTHR35176">
    <property type="entry name" value="HEME OXYGENASE HI_0854-RELATED"/>
    <property type="match status" value="1"/>
</dbReference>
<dbReference type="Pfam" id="PF01243">
    <property type="entry name" value="PNPOx_N"/>
    <property type="match status" value="1"/>
</dbReference>
<protein>
    <submittedName>
        <fullName evidence="3">PPOX class probable F420-dependent enzyme, Rv3369 family</fullName>
    </submittedName>
</protein>
<dbReference type="PANTHER" id="PTHR35176:SF6">
    <property type="entry name" value="HEME OXYGENASE HI_0854-RELATED"/>
    <property type="match status" value="1"/>
</dbReference>